<reference evidence="2" key="1">
    <citation type="journal article" date="2020" name="Stud. Mycol.">
        <title>101 Dothideomycetes genomes: a test case for predicting lifestyles and emergence of pathogens.</title>
        <authorList>
            <person name="Haridas S."/>
            <person name="Albert R."/>
            <person name="Binder M."/>
            <person name="Bloem J."/>
            <person name="Labutti K."/>
            <person name="Salamov A."/>
            <person name="Andreopoulos B."/>
            <person name="Baker S."/>
            <person name="Barry K."/>
            <person name="Bills G."/>
            <person name="Bluhm B."/>
            <person name="Cannon C."/>
            <person name="Castanera R."/>
            <person name="Culley D."/>
            <person name="Daum C."/>
            <person name="Ezra D."/>
            <person name="Gonzalez J."/>
            <person name="Henrissat B."/>
            <person name="Kuo A."/>
            <person name="Liang C."/>
            <person name="Lipzen A."/>
            <person name="Lutzoni F."/>
            <person name="Magnuson J."/>
            <person name="Mondo S."/>
            <person name="Nolan M."/>
            <person name="Ohm R."/>
            <person name="Pangilinan J."/>
            <person name="Park H.-J."/>
            <person name="Ramirez L."/>
            <person name="Alfaro M."/>
            <person name="Sun H."/>
            <person name="Tritt A."/>
            <person name="Yoshinaga Y."/>
            <person name="Zwiers L.-H."/>
            <person name="Turgeon B."/>
            <person name="Goodwin S."/>
            <person name="Spatafora J."/>
            <person name="Crous P."/>
            <person name="Grigoriev I."/>
        </authorList>
    </citation>
    <scope>NUCLEOTIDE SEQUENCE</scope>
    <source>
        <strain evidence="2">CBS 122681</strain>
    </source>
</reference>
<dbReference type="Proteomes" id="UP000799324">
    <property type="component" value="Unassembled WGS sequence"/>
</dbReference>
<name>A0A6A6TA99_9PLEO</name>
<dbReference type="Pfam" id="PF22939">
    <property type="entry name" value="WHD_GPIID"/>
    <property type="match status" value="1"/>
</dbReference>
<dbReference type="PANTHER" id="PTHR10039:SF16">
    <property type="entry name" value="GPI INOSITOL-DEACYLASE"/>
    <property type="match status" value="1"/>
</dbReference>
<protein>
    <recommendedName>
        <fullName evidence="1">GPI inositol-deacylase winged helix domain-containing protein</fullName>
    </recommendedName>
</protein>
<feature type="non-terminal residue" evidence="2">
    <location>
        <position position="163"/>
    </location>
</feature>
<evidence type="ECO:0000313" key="3">
    <source>
        <dbReference type="Proteomes" id="UP000799324"/>
    </source>
</evidence>
<dbReference type="EMBL" id="MU004331">
    <property type="protein sequence ID" value="KAF2656905.1"/>
    <property type="molecule type" value="Genomic_DNA"/>
</dbReference>
<sequence>MRKALTDLPNQLDDAFNTSVERIDAQPETLRAIAHRLIGWIVSSERPLRTDELTHAFAVDHGDEEVDEENMVMLATLLRACAGLVSVDKDRGTFGMVHTLAYDFFHGRYAGTTEIHKDIAGTSLAYLCLKVLKSGPCTRIDAMDNRLNQLKFLRYAACHWGAH</sequence>
<dbReference type="PANTHER" id="PTHR10039">
    <property type="entry name" value="AMELOGENIN"/>
    <property type="match status" value="1"/>
</dbReference>
<accession>A0A6A6TA99</accession>
<evidence type="ECO:0000313" key="2">
    <source>
        <dbReference type="EMBL" id="KAF2656905.1"/>
    </source>
</evidence>
<dbReference type="InterPro" id="IPR054471">
    <property type="entry name" value="GPIID_WHD"/>
</dbReference>
<dbReference type="OrthoDB" id="195446at2759"/>
<organism evidence="2 3">
    <name type="scientific">Lophiostoma macrostomum CBS 122681</name>
    <dbReference type="NCBI Taxonomy" id="1314788"/>
    <lineage>
        <taxon>Eukaryota</taxon>
        <taxon>Fungi</taxon>
        <taxon>Dikarya</taxon>
        <taxon>Ascomycota</taxon>
        <taxon>Pezizomycotina</taxon>
        <taxon>Dothideomycetes</taxon>
        <taxon>Pleosporomycetidae</taxon>
        <taxon>Pleosporales</taxon>
        <taxon>Lophiostomataceae</taxon>
        <taxon>Lophiostoma</taxon>
    </lineage>
</organism>
<dbReference type="AlphaFoldDB" id="A0A6A6TA99"/>
<proteinExistence type="predicted"/>
<keyword evidence="3" id="KW-1185">Reference proteome</keyword>
<evidence type="ECO:0000259" key="1">
    <source>
        <dbReference type="Pfam" id="PF22939"/>
    </source>
</evidence>
<gene>
    <name evidence="2" type="ORF">K491DRAFT_596009</name>
</gene>
<feature type="domain" description="GPI inositol-deacylase winged helix" evidence="1">
    <location>
        <begin position="30"/>
        <end position="105"/>
    </location>
</feature>